<evidence type="ECO:0000256" key="1">
    <source>
        <dbReference type="ARBA" id="ARBA00004479"/>
    </source>
</evidence>
<dbReference type="Pfam" id="PF15705">
    <property type="entry name" value="TMEM132_N"/>
    <property type="match status" value="1"/>
</dbReference>
<dbReference type="Pfam" id="PF23486">
    <property type="entry name" value="Ig_TMEM132_5th"/>
    <property type="match status" value="1"/>
</dbReference>
<reference evidence="16" key="1">
    <citation type="submission" date="2025-08" db="UniProtKB">
        <authorList>
            <consortium name="Ensembl"/>
        </authorList>
    </citation>
    <scope>IDENTIFICATION</scope>
</reference>
<evidence type="ECO:0000313" key="16">
    <source>
        <dbReference type="Ensembl" id="ENSHCOP00000011383.1"/>
    </source>
</evidence>
<dbReference type="Ensembl" id="ENSHCOT00000018089.1">
    <property type="protein sequence ID" value="ENSHCOP00000011383.1"/>
    <property type="gene ID" value="ENSHCOG00000014247.1"/>
</dbReference>
<feature type="domain" description="Transmembrane protein TMEM132 second Ig-like" evidence="13">
    <location>
        <begin position="113"/>
        <end position="233"/>
    </location>
</feature>
<feature type="domain" description="Transmembrane protein family 132 fourth" evidence="11">
    <location>
        <begin position="361"/>
        <end position="458"/>
    </location>
</feature>
<feature type="domain" description="Transmembrane protein TMEM132 sixth" evidence="15">
    <location>
        <begin position="604"/>
        <end position="719"/>
    </location>
</feature>
<dbReference type="InterPro" id="IPR055423">
    <property type="entry name" value="Ig_TMEM132_5th"/>
</dbReference>
<evidence type="ECO:0000256" key="6">
    <source>
        <dbReference type="SAM" id="MobiDB-lite"/>
    </source>
</evidence>
<feature type="chain" id="PRO_5018628515" evidence="8">
    <location>
        <begin position="28"/>
        <end position="1023"/>
    </location>
</feature>
<feature type="transmembrane region" description="Helical" evidence="7">
    <location>
        <begin position="840"/>
        <end position="861"/>
    </location>
</feature>
<dbReference type="InterPro" id="IPR055424">
    <property type="entry name" value="Ig_TMEM132_6th"/>
</dbReference>
<evidence type="ECO:0000259" key="9">
    <source>
        <dbReference type="Pfam" id="PF15705"/>
    </source>
</evidence>
<comment type="similarity">
    <text evidence="2">Belongs to the TMEM132 family.</text>
</comment>
<name>A0A3Q2Y1N1_HIPCM</name>
<feature type="region of interest" description="Disordered" evidence="6">
    <location>
        <begin position="756"/>
        <end position="822"/>
    </location>
</feature>
<feature type="domain" description="Transmembrane protein TMEM132 cohesin-like" evidence="12">
    <location>
        <begin position="311"/>
        <end position="359"/>
    </location>
</feature>
<reference evidence="16" key="2">
    <citation type="submission" date="2025-09" db="UniProtKB">
        <authorList>
            <consortium name="Ensembl"/>
        </authorList>
    </citation>
    <scope>IDENTIFICATION</scope>
</reference>
<evidence type="ECO:0000259" key="11">
    <source>
        <dbReference type="Pfam" id="PF16070"/>
    </source>
</evidence>
<keyword evidence="17" id="KW-1185">Reference proteome</keyword>
<feature type="domain" description="Transmembrane protein TMEM132 cohesin-like" evidence="12">
    <location>
        <begin position="268"/>
        <end position="309"/>
    </location>
</feature>
<feature type="domain" description="Transmembrane protein TMEM132 N-terminal" evidence="9">
    <location>
        <begin position="40"/>
        <end position="104"/>
    </location>
</feature>
<dbReference type="PANTHER" id="PTHR13388">
    <property type="entry name" value="DETONATOR, ISOFORM E"/>
    <property type="match status" value="1"/>
</dbReference>
<dbReference type="OMA" id="DEGTMRI"/>
<evidence type="ECO:0000313" key="17">
    <source>
        <dbReference type="Proteomes" id="UP000264820"/>
    </source>
</evidence>
<dbReference type="Proteomes" id="UP000264820">
    <property type="component" value="Unplaced"/>
</dbReference>
<evidence type="ECO:0000259" key="13">
    <source>
        <dbReference type="Pfam" id="PF23481"/>
    </source>
</evidence>
<feature type="compositionally biased region" description="Basic and acidic residues" evidence="6">
    <location>
        <begin position="808"/>
        <end position="822"/>
    </location>
</feature>
<evidence type="ECO:0000256" key="5">
    <source>
        <dbReference type="ARBA" id="ARBA00023136"/>
    </source>
</evidence>
<keyword evidence="8" id="KW-0732">Signal</keyword>
<organism evidence="16 17">
    <name type="scientific">Hippocampus comes</name>
    <name type="common">Tiger tail seahorse</name>
    <dbReference type="NCBI Taxonomy" id="109280"/>
    <lineage>
        <taxon>Eukaryota</taxon>
        <taxon>Metazoa</taxon>
        <taxon>Chordata</taxon>
        <taxon>Craniata</taxon>
        <taxon>Vertebrata</taxon>
        <taxon>Euteleostomi</taxon>
        <taxon>Actinopterygii</taxon>
        <taxon>Neopterygii</taxon>
        <taxon>Teleostei</taxon>
        <taxon>Neoteleostei</taxon>
        <taxon>Acanthomorphata</taxon>
        <taxon>Syngnathiaria</taxon>
        <taxon>Syngnathiformes</taxon>
        <taxon>Syngnathoidei</taxon>
        <taxon>Syngnathidae</taxon>
        <taxon>Hippocampus</taxon>
    </lineage>
</organism>
<dbReference type="Pfam" id="PF15706">
    <property type="entry name" value="TMEM132_C"/>
    <property type="match status" value="1"/>
</dbReference>
<sequence length="1023" mass="111409">MHQRQTNESRPSNLLFYFFFLPTDVATQQIPTPLPVYPAVRFQVLKADHVVLRQDSPGPQGNSSQKAHTWTFLITDPGPGLLRPVLNASYGPLSVDAPIPPELLLSGRRIVPVILGHQVRSSSPVVKILFNMPREVAGAQEKSEDGAHCVTAYAFWGTREVRGACLVSPDSFCVAELKPEPAWFGSSTRSGGSSKEAGRTEAAKGFQSNLVEVYFQSRMDKTGQCTPQDSLQRVAVGRAGVQEGSGTPMRRIGSVNLLKTPPGNATFVRLRLGGALVIQTTSKPLKSNDVVTFYVFLASTSTLESFTLRKNLLEVLQLDLVAKYVSELVETHTISWRLDQPGNVRDVGQMRIYTTQRDYVGLAPLVMSTDILNTAVLTGKVVKVPVKTLAVEASGSVTDVSSLTSCRSTDKEVLKVSERCDFVFVTGKESRGKSRVMINFTYGFLSAQLEMSVWRPRLPLRIDVADPELNQIKGWRVPIPTSNPKPTWNSEEEEEMRKGRGCMLQYQHSTLRVLTPFEADSDALPDSLTGAKPVDYFLGPDWQVDVTNLVRYSLKVADPNVARVHEGEVLQGRTAGTTTVQVLSPLTSSVLAEKAIRVVDDKVSVMELGIQLVSGLSLSLQPSPGSSGAIVAMATTRQTITQLKQEAAVSCWVVFSDGAVVPLAVFDHNIYSLTVSTPDEAVATVRRTPQSTFVVAQSESHGQGALVRVELRICEECQKSKRKSKLAVGTGLLRMNFQGGIRALDRTVQPRVAWTAATSKATKTRSPTTARPANTTASDFDKDGQKGGFGNMLDNPNSPPNKGNAKADVSHKKEPPKTKSPKVIESDLIRTFRSMSDLEIGIYSLVAVLCIAILGFLLNCASYRLCFRNHKTPTQAGPTPNGDPKDHKHDWVWLGSNNPQPSASGAPAQGHRGTEKTLPSVCPAAAAAGVPERTATLGRSRTGSQQQQLQRTVVDSMANRSATLLARPHRSEPLHSPTSKRNQVQFTTFTTLDIKHLANLSSQTSLGAKWRFRSCLEMPSALE</sequence>
<evidence type="ECO:0000259" key="15">
    <source>
        <dbReference type="Pfam" id="PF23487"/>
    </source>
</evidence>
<dbReference type="GO" id="GO:0016020">
    <property type="term" value="C:membrane"/>
    <property type="evidence" value="ECO:0007669"/>
    <property type="project" value="UniProtKB-SubCell"/>
</dbReference>
<feature type="domain" description="Transmembrane protein TMEM132 C-terminal" evidence="10">
    <location>
        <begin position="811"/>
        <end position="897"/>
    </location>
</feature>
<dbReference type="Pfam" id="PF16070">
    <property type="entry name" value="Ig_TMEM132_4th"/>
    <property type="match status" value="1"/>
</dbReference>
<dbReference type="PANTHER" id="PTHR13388:SF26">
    <property type="entry name" value="SI:DKEY-1D7.3"/>
    <property type="match status" value="1"/>
</dbReference>
<keyword evidence="5 7" id="KW-0472">Membrane</keyword>
<dbReference type="InterPro" id="IPR026307">
    <property type="entry name" value="TMEM132"/>
</dbReference>
<dbReference type="Pfam" id="PF23039">
    <property type="entry name" value="TMEM132_3rd"/>
    <property type="match status" value="2"/>
</dbReference>
<comment type="subcellular location">
    <subcellularLocation>
        <location evidence="1">Membrane</location>
        <topology evidence="1">Single-pass type I membrane protein</topology>
    </subcellularLocation>
</comment>
<dbReference type="InterPro" id="IPR055422">
    <property type="entry name" value="Ig_TMEM132_2nd"/>
</dbReference>
<feature type="compositionally biased region" description="Low complexity" evidence="6">
    <location>
        <begin position="756"/>
        <end position="773"/>
    </location>
</feature>
<evidence type="ECO:0000256" key="3">
    <source>
        <dbReference type="ARBA" id="ARBA00022692"/>
    </source>
</evidence>
<keyword evidence="3 7" id="KW-0812">Transmembrane</keyword>
<dbReference type="Pfam" id="PF23481">
    <property type="entry name" value="Ig_TMEM132_2nd"/>
    <property type="match status" value="1"/>
</dbReference>
<dbReference type="InterPro" id="IPR031435">
    <property type="entry name" value="TMEM132_N"/>
</dbReference>
<evidence type="ECO:0000259" key="14">
    <source>
        <dbReference type="Pfam" id="PF23486"/>
    </source>
</evidence>
<accession>A0A3Q2Y1N1</accession>
<evidence type="ECO:0000259" key="10">
    <source>
        <dbReference type="Pfam" id="PF15706"/>
    </source>
</evidence>
<dbReference type="AlphaFoldDB" id="A0A3Q2Y1N1"/>
<evidence type="ECO:0000259" key="12">
    <source>
        <dbReference type="Pfam" id="PF23039"/>
    </source>
</evidence>
<evidence type="ECO:0000256" key="4">
    <source>
        <dbReference type="ARBA" id="ARBA00022989"/>
    </source>
</evidence>
<feature type="region of interest" description="Disordered" evidence="6">
    <location>
        <begin position="894"/>
        <end position="917"/>
    </location>
</feature>
<dbReference type="InterPro" id="IPR031437">
    <property type="entry name" value="Ig_TMEM132_4th"/>
</dbReference>
<keyword evidence="4 7" id="KW-1133">Transmembrane helix</keyword>
<protein>
    <submittedName>
        <fullName evidence="16">Si:dkey-1d7.3</fullName>
    </submittedName>
</protein>
<feature type="signal peptide" evidence="8">
    <location>
        <begin position="1"/>
        <end position="27"/>
    </location>
</feature>
<dbReference type="InterPro" id="IPR031436">
    <property type="entry name" value="TMEM132_C"/>
</dbReference>
<dbReference type="GeneTree" id="ENSGT00940000166762"/>
<evidence type="ECO:0000256" key="2">
    <source>
        <dbReference type="ARBA" id="ARBA00006166"/>
    </source>
</evidence>
<dbReference type="Pfam" id="PF23487">
    <property type="entry name" value="Ig_TMEM132_6th"/>
    <property type="match status" value="1"/>
</dbReference>
<dbReference type="InterPro" id="IPR055421">
    <property type="entry name" value="TMEM132_3rd"/>
</dbReference>
<feature type="domain" description="Transmembrane protein TMEM132 fifth" evidence="14">
    <location>
        <begin position="461"/>
        <end position="603"/>
    </location>
</feature>
<proteinExistence type="inferred from homology"/>
<evidence type="ECO:0000256" key="8">
    <source>
        <dbReference type="SAM" id="SignalP"/>
    </source>
</evidence>
<evidence type="ECO:0000256" key="7">
    <source>
        <dbReference type="SAM" id="Phobius"/>
    </source>
</evidence>